<dbReference type="AlphaFoldDB" id="A0A0A9CUQ6"/>
<proteinExistence type="predicted"/>
<name>A0A0A9CUQ6_ARUDO</name>
<protein>
    <submittedName>
        <fullName evidence="1">Uncharacterized protein</fullName>
    </submittedName>
</protein>
<reference evidence="1" key="1">
    <citation type="submission" date="2014-09" db="EMBL/GenBank/DDBJ databases">
        <authorList>
            <person name="Magalhaes I.L.F."/>
            <person name="Oliveira U."/>
            <person name="Santos F.R."/>
            <person name="Vidigal T.H.D.A."/>
            <person name="Brescovit A.D."/>
            <person name="Santos A.J."/>
        </authorList>
    </citation>
    <scope>NUCLEOTIDE SEQUENCE</scope>
    <source>
        <tissue evidence="1">Shoot tissue taken approximately 20 cm above the soil surface</tissue>
    </source>
</reference>
<organism evidence="1">
    <name type="scientific">Arundo donax</name>
    <name type="common">Giant reed</name>
    <name type="synonym">Donax arundinaceus</name>
    <dbReference type="NCBI Taxonomy" id="35708"/>
    <lineage>
        <taxon>Eukaryota</taxon>
        <taxon>Viridiplantae</taxon>
        <taxon>Streptophyta</taxon>
        <taxon>Embryophyta</taxon>
        <taxon>Tracheophyta</taxon>
        <taxon>Spermatophyta</taxon>
        <taxon>Magnoliopsida</taxon>
        <taxon>Liliopsida</taxon>
        <taxon>Poales</taxon>
        <taxon>Poaceae</taxon>
        <taxon>PACMAD clade</taxon>
        <taxon>Arundinoideae</taxon>
        <taxon>Arundineae</taxon>
        <taxon>Arundo</taxon>
    </lineage>
</organism>
<accession>A0A0A9CUQ6</accession>
<reference evidence="1" key="2">
    <citation type="journal article" date="2015" name="Data Brief">
        <title>Shoot transcriptome of the giant reed, Arundo donax.</title>
        <authorList>
            <person name="Barrero R.A."/>
            <person name="Guerrero F.D."/>
            <person name="Moolhuijzen P."/>
            <person name="Goolsby J.A."/>
            <person name="Tidwell J."/>
            <person name="Bellgard S.E."/>
            <person name="Bellgard M.I."/>
        </authorList>
    </citation>
    <scope>NUCLEOTIDE SEQUENCE</scope>
    <source>
        <tissue evidence="1">Shoot tissue taken approximately 20 cm above the soil surface</tissue>
    </source>
</reference>
<evidence type="ECO:0000313" key="1">
    <source>
        <dbReference type="EMBL" id="JAD79346.1"/>
    </source>
</evidence>
<sequence length="33" mass="3677">MFSMNCCGIFDICLLTSRITEPWLGRLVVLCAA</sequence>
<dbReference type="EMBL" id="GBRH01218549">
    <property type="protein sequence ID" value="JAD79346.1"/>
    <property type="molecule type" value="Transcribed_RNA"/>
</dbReference>